<feature type="region of interest" description="Disordered" evidence="1">
    <location>
        <begin position="147"/>
        <end position="178"/>
    </location>
</feature>
<organism evidence="2 3">
    <name type="scientific">Zizania palustris</name>
    <name type="common">Northern wild rice</name>
    <dbReference type="NCBI Taxonomy" id="103762"/>
    <lineage>
        <taxon>Eukaryota</taxon>
        <taxon>Viridiplantae</taxon>
        <taxon>Streptophyta</taxon>
        <taxon>Embryophyta</taxon>
        <taxon>Tracheophyta</taxon>
        <taxon>Spermatophyta</taxon>
        <taxon>Magnoliopsida</taxon>
        <taxon>Liliopsida</taxon>
        <taxon>Poales</taxon>
        <taxon>Poaceae</taxon>
        <taxon>BOP clade</taxon>
        <taxon>Oryzoideae</taxon>
        <taxon>Oryzeae</taxon>
        <taxon>Zizaniinae</taxon>
        <taxon>Zizania</taxon>
    </lineage>
</organism>
<evidence type="ECO:0000256" key="1">
    <source>
        <dbReference type="SAM" id="MobiDB-lite"/>
    </source>
</evidence>
<accession>A0A8J5SIC5</accession>
<dbReference type="AlphaFoldDB" id="A0A8J5SIC5"/>
<feature type="compositionally biased region" description="Polar residues" evidence="1">
    <location>
        <begin position="161"/>
        <end position="170"/>
    </location>
</feature>
<evidence type="ECO:0000313" key="2">
    <source>
        <dbReference type="EMBL" id="KAG8075290.1"/>
    </source>
</evidence>
<gene>
    <name evidence="2" type="ORF">GUJ93_ZPchr0006g42724</name>
</gene>
<dbReference type="Proteomes" id="UP000729402">
    <property type="component" value="Unassembled WGS sequence"/>
</dbReference>
<reference evidence="2" key="1">
    <citation type="journal article" date="2021" name="bioRxiv">
        <title>Whole Genome Assembly and Annotation of Northern Wild Rice, Zizania palustris L., Supports a Whole Genome Duplication in the Zizania Genus.</title>
        <authorList>
            <person name="Haas M."/>
            <person name="Kono T."/>
            <person name="Macchietto M."/>
            <person name="Millas R."/>
            <person name="McGilp L."/>
            <person name="Shao M."/>
            <person name="Duquette J."/>
            <person name="Hirsch C.N."/>
            <person name="Kimball J."/>
        </authorList>
    </citation>
    <scope>NUCLEOTIDE SEQUENCE</scope>
    <source>
        <tissue evidence="2">Fresh leaf tissue</tissue>
    </source>
</reference>
<feature type="region of interest" description="Disordered" evidence="1">
    <location>
        <begin position="190"/>
        <end position="218"/>
    </location>
</feature>
<evidence type="ECO:0000313" key="3">
    <source>
        <dbReference type="Proteomes" id="UP000729402"/>
    </source>
</evidence>
<reference evidence="2" key="2">
    <citation type="submission" date="2021-02" db="EMBL/GenBank/DDBJ databases">
        <authorList>
            <person name="Kimball J.A."/>
            <person name="Haas M.W."/>
            <person name="Macchietto M."/>
            <person name="Kono T."/>
            <person name="Duquette J."/>
            <person name="Shao M."/>
        </authorList>
    </citation>
    <scope>NUCLEOTIDE SEQUENCE</scope>
    <source>
        <tissue evidence="2">Fresh leaf tissue</tissue>
    </source>
</reference>
<dbReference type="OrthoDB" id="5801062at2759"/>
<name>A0A8J5SIC5_ZIZPA</name>
<proteinExistence type="predicted"/>
<protein>
    <submittedName>
        <fullName evidence="2">Uncharacterized protein</fullName>
    </submittedName>
</protein>
<comment type="caution">
    <text evidence="2">The sequence shown here is derived from an EMBL/GenBank/DDBJ whole genome shotgun (WGS) entry which is preliminary data.</text>
</comment>
<sequence>MEFLVCNQFFPHFQAKSKLLQRQLADPVKVARDEWRERETGLVSQLKLLSSGKRRAEEKLLQFGSSLEVIKGKLAYAERMVASHEVEKKQLLLRLEMEMGKDELICRLEKEIAEKAADASREKDAHQRLLQQVELKDKDLLLEQNKKINQNEGSKSPVDNLVSQKTSESPPSKRKLKDLVDTKKESIQVDSMTREQKNGPASCANVQGSEKHASSHAANARDSMMPFFQMAAQMVISMEV</sequence>
<dbReference type="EMBL" id="JAAALK010000283">
    <property type="protein sequence ID" value="KAG8075290.1"/>
    <property type="molecule type" value="Genomic_DNA"/>
</dbReference>
<keyword evidence="3" id="KW-1185">Reference proteome</keyword>